<feature type="compositionally biased region" description="Low complexity" evidence="1">
    <location>
        <begin position="251"/>
        <end position="270"/>
    </location>
</feature>
<dbReference type="GO" id="GO:0005524">
    <property type="term" value="F:ATP binding"/>
    <property type="evidence" value="ECO:0007669"/>
    <property type="project" value="InterPro"/>
</dbReference>
<dbReference type="InterPro" id="IPR000719">
    <property type="entry name" value="Prot_kinase_dom"/>
</dbReference>
<dbReference type="PANTHER" id="PTHR24416:SF611">
    <property type="entry name" value="TYROSINE-PROTEIN KINASE TRANSMEMBRANE RECEPTOR ROR"/>
    <property type="match status" value="1"/>
</dbReference>
<dbReference type="SMART" id="SM00219">
    <property type="entry name" value="TyrKc"/>
    <property type="match status" value="1"/>
</dbReference>
<reference evidence="3" key="1">
    <citation type="submission" date="2021-02" db="EMBL/GenBank/DDBJ databases">
        <authorList>
            <person name="Nowell W R."/>
        </authorList>
    </citation>
    <scope>NUCLEOTIDE SEQUENCE</scope>
</reference>
<name>A0A820HK26_9BILA</name>
<dbReference type="EMBL" id="CAJOBB010013794">
    <property type="protein sequence ID" value="CAF4295918.1"/>
    <property type="molecule type" value="Genomic_DNA"/>
</dbReference>
<dbReference type="PROSITE" id="PS50011">
    <property type="entry name" value="PROTEIN_KINASE_DOM"/>
    <property type="match status" value="1"/>
</dbReference>
<dbReference type="GO" id="GO:0005886">
    <property type="term" value="C:plasma membrane"/>
    <property type="evidence" value="ECO:0007669"/>
    <property type="project" value="TreeGrafter"/>
</dbReference>
<evidence type="ECO:0000313" key="4">
    <source>
        <dbReference type="Proteomes" id="UP000663868"/>
    </source>
</evidence>
<dbReference type="AlphaFoldDB" id="A0A820HK26"/>
<organism evidence="3 4">
    <name type="scientific">Adineta steineri</name>
    <dbReference type="NCBI Taxonomy" id="433720"/>
    <lineage>
        <taxon>Eukaryota</taxon>
        <taxon>Metazoa</taxon>
        <taxon>Spiralia</taxon>
        <taxon>Gnathifera</taxon>
        <taxon>Rotifera</taxon>
        <taxon>Eurotatoria</taxon>
        <taxon>Bdelloidea</taxon>
        <taxon>Adinetida</taxon>
        <taxon>Adinetidae</taxon>
        <taxon>Adineta</taxon>
    </lineage>
</organism>
<gene>
    <name evidence="3" type="ORF">KXQ929_LOCUS45255</name>
</gene>
<evidence type="ECO:0000256" key="1">
    <source>
        <dbReference type="SAM" id="MobiDB-lite"/>
    </source>
</evidence>
<feature type="region of interest" description="Disordered" evidence="1">
    <location>
        <begin position="248"/>
        <end position="270"/>
    </location>
</feature>
<dbReference type="SUPFAM" id="SSF56112">
    <property type="entry name" value="Protein kinase-like (PK-like)"/>
    <property type="match status" value="1"/>
</dbReference>
<feature type="domain" description="Protein kinase" evidence="2">
    <location>
        <begin position="1"/>
        <end position="92"/>
    </location>
</feature>
<feature type="non-terminal residue" evidence="3">
    <location>
        <position position="270"/>
    </location>
</feature>
<evidence type="ECO:0000259" key="2">
    <source>
        <dbReference type="PROSITE" id="PS50011"/>
    </source>
</evidence>
<dbReference type="InterPro" id="IPR050122">
    <property type="entry name" value="RTK"/>
</dbReference>
<protein>
    <recommendedName>
        <fullName evidence="2">Protein kinase domain-containing protein</fullName>
    </recommendedName>
</protein>
<proteinExistence type="predicted"/>
<accession>A0A820HK26</accession>
<dbReference type="PANTHER" id="PTHR24416">
    <property type="entry name" value="TYROSINE-PROTEIN KINASE RECEPTOR"/>
    <property type="match status" value="1"/>
</dbReference>
<dbReference type="InterPro" id="IPR001245">
    <property type="entry name" value="Ser-Thr/Tyr_kinase_cat_dom"/>
</dbReference>
<dbReference type="InterPro" id="IPR011009">
    <property type="entry name" value="Kinase-like_dom_sf"/>
</dbReference>
<comment type="caution">
    <text evidence="3">The sequence shown here is derived from an EMBL/GenBank/DDBJ whole genome shotgun (WGS) entry which is preliminary data.</text>
</comment>
<dbReference type="PRINTS" id="PR00109">
    <property type="entry name" value="TYRKINASE"/>
</dbReference>
<sequence length="270" mass="31569">MSPECIRTNEFSTKSDAWSFGVLLWECLTGEIPYKGFDQPQVAYGIATNQYSLPIPSTCPEEFSQLMKDCWQINPEDRPTFSELYDQINTIIEEKYASNQLYNMETDEESYSSLQQDWRKEIQDIFEEFKEKEKEIHDREQAMFQLDLAQKHQRMQLEQWERELHDREMSVIERELSLLMLANNQERLHQQTPKIQKRSGRFMRALLQATLIRNGHYSSTAATEFISSPIDFRHIASICRNHNTHNHGYASSSPIPNSLSSTTCSSTNSH</sequence>
<dbReference type="Proteomes" id="UP000663868">
    <property type="component" value="Unassembled WGS sequence"/>
</dbReference>
<dbReference type="Pfam" id="PF07714">
    <property type="entry name" value="PK_Tyr_Ser-Thr"/>
    <property type="match status" value="1"/>
</dbReference>
<dbReference type="Gene3D" id="1.10.510.10">
    <property type="entry name" value="Transferase(Phosphotransferase) domain 1"/>
    <property type="match status" value="1"/>
</dbReference>
<dbReference type="InterPro" id="IPR020635">
    <property type="entry name" value="Tyr_kinase_cat_dom"/>
</dbReference>
<dbReference type="GO" id="GO:0004714">
    <property type="term" value="F:transmembrane receptor protein tyrosine kinase activity"/>
    <property type="evidence" value="ECO:0007669"/>
    <property type="project" value="TreeGrafter"/>
</dbReference>
<evidence type="ECO:0000313" key="3">
    <source>
        <dbReference type="EMBL" id="CAF4295918.1"/>
    </source>
</evidence>
<dbReference type="GO" id="GO:0043235">
    <property type="term" value="C:receptor complex"/>
    <property type="evidence" value="ECO:0007669"/>
    <property type="project" value="TreeGrafter"/>
</dbReference>
<dbReference type="GO" id="GO:0007169">
    <property type="term" value="P:cell surface receptor protein tyrosine kinase signaling pathway"/>
    <property type="evidence" value="ECO:0007669"/>
    <property type="project" value="TreeGrafter"/>
</dbReference>